<keyword evidence="2" id="KW-1185">Reference proteome</keyword>
<gene>
    <name evidence="1" type="ORF">rsdtw13_13290</name>
</gene>
<reference evidence="1" key="1">
    <citation type="journal article" date="2025" name="Int. J. Syst. Evol. Microbiol.">
        <title>Inconstantimicrobium mannanitabidum sp. nov., a novel member of the family Clostridiaceae isolated from anoxic soil under the treatment of reductive soil disinfestation.</title>
        <authorList>
            <person name="Ueki A."/>
            <person name="Tonouchi A."/>
            <person name="Honma S."/>
            <person name="Kaku N."/>
            <person name="Ueki K."/>
        </authorList>
    </citation>
    <scope>NUCLEOTIDE SEQUENCE</scope>
    <source>
        <strain evidence="1">TW13</strain>
    </source>
</reference>
<evidence type="ECO:0000313" key="1">
    <source>
        <dbReference type="EMBL" id="GKX66071.1"/>
    </source>
</evidence>
<evidence type="ECO:0000313" key="2">
    <source>
        <dbReference type="Proteomes" id="UP001058074"/>
    </source>
</evidence>
<sequence length="231" mass="26785">MVYKKSDKTEARKDEKRKLIFGTAAKVFAQNGYHQTSVKNICDAAEISVGTFYLYFKNKEDLFEELYDEMEKLINHVNKYAVGMDAKTAAERFAHVVAASIWTYQKYRELAKILLIEAVGLNPRFEDKYTNIMLKSCATMEDTLKRLKDKGFIDVPDVKVAAIAHEGAFNHAIAYWLRVNEELDLKVYAYPLTVYSLQALKMDFRSNDIQYSINETFEELDNSADKFMKFR</sequence>
<name>A0ACB5RAL0_9CLOT</name>
<proteinExistence type="predicted"/>
<protein>
    <submittedName>
        <fullName evidence="1">TetR family transcriptional regulator</fullName>
    </submittedName>
</protein>
<dbReference type="Proteomes" id="UP001058074">
    <property type="component" value="Unassembled WGS sequence"/>
</dbReference>
<comment type="caution">
    <text evidence="1">The sequence shown here is derived from an EMBL/GenBank/DDBJ whole genome shotgun (WGS) entry which is preliminary data.</text>
</comment>
<organism evidence="1 2">
    <name type="scientific">Inconstantimicrobium mannanitabidum</name>
    <dbReference type="NCBI Taxonomy" id="1604901"/>
    <lineage>
        <taxon>Bacteria</taxon>
        <taxon>Bacillati</taxon>
        <taxon>Bacillota</taxon>
        <taxon>Clostridia</taxon>
        <taxon>Eubacteriales</taxon>
        <taxon>Clostridiaceae</taxon>
        <taxon>Inconstantimicrobium</taxon>
    </lineage>
</organism>
<dbReference type="EMBL" id="BROD01000001">
    <property type="protein sequence ID" value="GKX66071.1"/>
    <property type="molecule type" value="Genomic_DNA"/>
</dbReference>
<accession>A0ACB5RAL0</accession>